<evidence type="ECO:0000313" key="1">
    <source>
        <dbReference type="EMBL" id="AOU97645.1"/>
    </source>
</evidence>
<accession>A0A1D8IMJ4</accession>
<dbReference type="KEGG" id="aprs:BI364_06455"/>
<keyword evidence="2" id="KW-1185">Reference proteome</keyword>
<dbReference type="Proteomes" id="UP000095401">
    <property type="component" value="Chromosome"/>
</dbReference>
<sequence length="60" mass="6841">MNIVILETGLFPDQNFLRDALADSSSSHSVHRSDLREARSEAQWDRLLDEILSSDRVITI</sequence>
<proteinExistence type="predicted"/>
<dbReference type="EMBL" id="CP017415">
    <property type="protein sequence ID" value="AOU97645.1"/>
    <property type="molecule type" value="Genomic_DNA"/>
</dbReference>
<dbReference type="AlphaFoldDB" id="A0A1D8IMJ4"/>
<reference evidence="2" key="1">
    <citation type="submission" date="2016-09" db="EMBL/GenBank/DDBJ databases">
        <title>Acidihalobacter prosperus F5.</title>
        <authorList>
            <person name="Khaleque H.N."/>
            <person name="Ramsay J.P."/>
            <person name="Kaksonen A.H."/>
            <person name="Boxall N.J."/>
            <person name="Watkin E.L.J."/>
        </authorList>
    </citation>
    <scope>NUCLEOTIDE SEQUENCE [LARGE SCALE GENOMIC DNA]</scope>
    <source>
        <strain evidence="2">F5</strain>
    </source>
</reference>
<gene>
    <name evidence="1" type="ORF">BI364_06455</name>
</gene>
<name>A0A1D8IMJ4_9GAMM</name>
<organism evidence="1 2">
    <name type="scientific">Acidihalobacter yilgarnensis</name>
    <dbReference type="NCBI Taxonomy" id="2819280"/>
    <lineage>
        <taxon>Bacteria</taxon>
        <taxon>Pseudomonadati</taxon>
        <taxon>Pseudomonadota</taxon>
        <taxon>Gammaproteobacteria</taxon>
        <taxon>Chromatiales</taxon>
        <taxon>Ectothiorhodospiraceae</taxon>
        <taxon>Acidihalobacter</taxon>
    </lineage>
</organism>
<dbReference type="RefSeq" id="WP_070078030.1">
    <property type="nucleotide sequence ID" value="NZ_CP017415.1"/>
</dbReference>
<protein>
    <submittedName>
        <fullName evidence="1">Uncharacterized protein</fullName>
    </submittedName>
</protein>
<evidence type="ECO:0000313" key="2">
    <source>
        <dbReference type="Proteomes" id="UP000095401"/>
    </source>
</evidence>